<feature type="domain" description="VWFC" evidence="8">
    <location>
        <begin position="477"/>
        <end position="542"/>
    </location>
</feature>
<keyword evidence="1" id="KW-0372">Hormone</keyword>
<dbReference type="STRING" id="244447.ENSCSEP00000013511"/>
<evidence type="ECO:0000313" key="10">
    <source>
        <dbReference type="Ensembl" id="ENSCSEP00000013511.1"/>
    </source>
</evidence>
<feature type="domain" description="VWFD" evidence="9">
    <location>
        <begin position="132"/>
        <end position="320"/>
    </location>
</feature>
<dbReference type="OMA" id="LECACHA"/>
<feature type="compositionally biased region" description="Pro residues" evidence="6">
    <location>
        <begin position="595"/>
        <end position="604"/>
    </location>
</feature>
<evidence type="ECO:0000256" key="5">
    <source>
        <dbReference type="PROSITE-ProRule" id="PRU00039"/>
    </source>
</evidence>
<keyword evidence="4" id="KW-0325">Glycoprotein</keyword>
<dbReference type="InterPro" id="IPR014853">
    <property type="entry name" value="VWF/SSPO/ZAN-like_Cys-rich_dom"/>
</dbReference>
<evidence type="ECO:0000259" key="9">
    <source>
        <dbReference type="PROSITE" id="PS51233"/>
    </source>
</evidence>
<feature type="compositionally biased region" description="Gly residues" evidence="6">
    <location>
        <begin position="820"/>
        <end position="841"/>
    </location>
</feature>
<dbReference type="PROSITE" id="PS51233">
    <property type="entry name" value="VWFD"/>
    <property type="match status" value="1"/>
</dbReference>
<dbReference type="SMART" id="SM00832">
    <property type="entry name" value="C8"/>
    <property type="match status" value="1"/>
</dbReference>
<accession>A0A3P8VJQ9</accession>
<comment type="caution">
    <text evidence="5">Lacks conserved residue(s) required for the propagation of feature annotation.</text>
</comment>
<evidence type="ECO:0000256" key="1">
    <source>
        <dbReference type="ARBA" id="ARBA00022702"/>
    </source>
</evidence>
<feature type="compositionally biased region" description="Low complexity" evidence="6">
    <location>
        <begin position="735"/>
        <end position="744"/>
    </location>
</feature>
<keyword evidence="2" id="KW-0677">Repeat</keyword>
<reference evidence="10" key="2">
    <citation type="submission" date="2025-08" db="UniProtKB">
        <authorList>
            <consortium name="Ensembl"/>
        </authorList>
    </citation>
    <scope>IDENTIFICATION</scope>
</reference>
<dbReference type="AlphaFoldDB" id="A0A3P8VJQ9"/>
<feature type="compositionally biased region" description="Low complexity" evidence="6">
    <location>
        <begin position="662"/>
        <end position="671"/>
    </location>
</feature>
<evidence type="ECO:0000259" key="8">
    <source>
        <dbReference type="PROSITE" id="PS50184"/>
    </source>
</evidence>
<feature type="disulfide bond" evidence="5">
    <location>
        <begin position="1102"/>
        <end position="1154"/>
    </location>
</feature>
<dbReference type="PROSITE" id="PS00261">
    <property type="entry name" value="GLYCO_HORMONE_BETA_1"/>
    <property type="match status" value="1"/>
</dbReference>
<feature type="compositionally biased region" description="Gly residues" evidence="6">
    <location>
        <begin position="760"/>
        <end position="794"/>
    </location>
</feature>
<dbReference type="InterPro" id="IPR001007">
    <property type="entry name" value="VWF_dom"/>
</dbReference>
<dbReference type="InterPro" id="IPR006207">
    <property type="entry name" value="Cys_knot_C"/>
</dbReference>
<feature type="compositionally biased region" description="Low complexity" evidence="6">
    <location>
        <begin position="889"/>
        <end position="898"/>
    </location>
</feature>
<keyword evidence="3 5" id="KW-1015">Disulfide bond</keyword>
<organism evidence="10 11">
    <name type="scientific">Cynoglossus semilaevis</name>
    <name type="common">Tongue sole</name>
    <dbReference type="NCBI Taxonomy" id="244447"/>
    <lineage>
        <taxon>Eukaryota</taxon>
        <taxon>Metazoa</taxon>
        <taxon>Chordata</taxon>
        <taxon>Craniata</taxon>
        <taxon>Vertebrata</taxon>
        <taxon>Euteleostomi</taxon>
        <taxon>Actinopterygii</taxon>
        <taxon>Neopterygii</taxon>
        <taxon>Teleostei</taxon>
        <taxon>Neoteleostei</taxon>
        <taxon>Acanthomorphata</taxon>
        <taxon>Carangaria</taxon>
        <taxon>Pleuronectiformes</taxon>
        <taxon>Pleuronectoidei</taxon>
        <taxon>Cynoglossidae</taxon>
        <taxon>Cynoglossinae</taxon>
        <taxon>Cynoglossus</taxon>
    </lineage>
</organism>
<dbReference type="Pfam" id="PF08742">
    <property type="entry name" value="C8"/>
    <property type="match status" value="1"/>
</dbReference>
<feature type="compositionally biased region" description="Low complexity" evidence="6">
    <location>
        <begin position="605"/>
        <end position="626"/>
    </location>
</feature>
<dbReference type="PROSITE" id="PS01185">
    <property type="entry name" value="CTCK_1"/>
    <property type="match status" value="1"/>
</dbReference>
<evidence type="ECO:0008006" key="12">
    <source>
        <dbReference type="Google" id="ProtNLM"/>
    </source>
</evidence>
<evidence type="ECO:0000256" key="6">
    <source>
        <dbReference type="SAM" id="MobiDB-lite"/>
    </source>
</evidence>
<feature type="compositionally biased region" description="Gly residues" evidence="6">
    <location>
        <begin position="867"/>
        <end position="888"/>
    </location>
</feature>
<feature type="compositionally biased region" description="Gly residues" evidence="6">
    <location>
        <begin position="627"/>
        <end position="661"/>
    </location>
</feature>
<dbReference type="InParanoid" id="A0A3P8VJQ9"/>
<dbReference type="InterPro" id="IPR018245">
    <property type="entry name" value="Gonadotropin_bsu_CS"/>
</dbReference>
<dbReference type="PROSITE" id="PS01225">
    <property type="entry name" value="CTCK_2"/>
    <property type="match status" value="1"/>
</dbReference>
<reference evidence="10 11" key="1">
    <citation type="journal article" date="2014" name="Nat. Genet.">
        <title>Whole-genome sequence of a flatfish provides insights into ZW sex chromosome evolution and adaptation to a benthic lifestyle.</title>
        <authorList>
            <person name="Chen S."/>
            <person name="Zhang G."/>
            <person name="Shao C."/>
            <person name="Huang Q."/>
            <person name="Liu G."/>
            <person name="Zhang P."/>
            <person name="Song W."/>
            <person name="An N."/>
            <person name="Chalopin D."/>
            <person name="Volff J.N."/>
            <person name="Hong Y."/>
            <person name="Li Q."/>
            <person name="Sha Z."/>
            <person name="Zhou H."/>
            <person name="Xie M."/>
            <person name="Yu Q."/>
            <person name="Liu Y."/>
            <person name="Xiang H."/>
            <person name="Wang N."/>
            <person name="Wu K."/>
            <person name="Yang C."/>
            <person name="Zhou Q."/>
            <person name="Liao X."/>
            <person name="Yang L."/>
            <person name="Hu Q."/>
            <person name="Zhang J."/>
            <person name="Meng L."/>
            <person name="Jin L."/>
            <person name="Tian Y."/>
            <person name="Lian J."/>
            <person name="Yang J."/>
            <person name="Miao G."/>
            <person name="Liu S."/>
            <person name="Liang Z."/>
            <person name="Yan F."/>
            <person name="Li Y."/>
            <person name="Sun B."/>
            <person name="Zhang H."/>
            <person name="Zhang J."/>
            <person name="Zhu Y."/>
            <person name="Du M."/>
            <person name="Zhao Y."/>
            <person name="Schartl M."/>
            <person name="Tang Q."/>
            <person name="Wang J."/>
        </authorList>
    </citation>
    <scope>NUCLEOTIDE SEQUENCE</scope>
</reference>
<dbReference type="InterPro" id="IPR050780">
    <property type="entry name" value="Mucin_vWF_Thrombospondin_sf"/>
</dbReference>
<dbReference type="SMART" id="SM00216">
    <property type="entry name" value="VWD"/>
    <property type="match status" value="1"/>
</dbReference>
<keyword evidence="11" id="KW-1185">Reference proteome</keyword>
<feature type="compositionally biased region" description="Gly residues" evidence="6">
    <location>
        <begin position="687"/>
        <end position="734"/>
    </location>
</feature>
<feature type="domain" description="CTCK" evidence="7">
    <location>
        <begin position="1067"/>
        <end position="1160"/>
    </location>
</feature>
<feature type="compositionally biased region" description="Gly residues" evidence="6">
    <location>
        <begin position="914"/>
        <end position="934"/>
    </location>
</feature>
<dbReference type="Ensembl" id="ENSCSET00000013670.1">
    <property type="protein sequence ID" value="ENSCSEP00000013511.1"/>
    <property type="gene ID" value="ENSCSEG00000008707.1"/>
</dbReference>
<feature type="compositionally biased region" description="Low complexity" evidence="6">
    <location>
        <begin position="842"/>
        <end position="851"/>
    </location>
</feature>
<dbReference type="InterPro" id="IPR001846">
    <property type="entry name" value="VWF_type-D"/>
</dbReference>
<evidence type="ECO:0000256" key="4">
    <source>
        <dbReference type="ARBA" id="ARBA00023180"/>
    </source>
</evidence>
<feature type="disulfide bond" evidence="5">
    <location>
        <begin position="1098"/>
        <end position="1152"/>
    </location>
</feature>
<dbReference type="SMART" id="SM00214">
    <property type="entry name" value="VWC"/>
    <property type="match status" value="2"/>
</dbReference>
<evidence type="ECO:0000259" key="7">
    <source>
        <dbReference type="PROSITE" id="PS01225"/>
    </source>
</evidence>
<evidence type="ECO:0000256" key="2">
    <source>
        <dbReference type="ARBA" id="ARBA00022737"/>
    </source>
</evidence>
<dbReference type="PROSITE" id="PS50184">
    <property type="entry name" value="VWFC_2"/>
    <property type="match status" value="1"/>
</dbReference>
<feature type="region of interest" description="Disordered" evidence="6">
    <location>
        <begin position="588"/>
        <end position="937"/>
    </location>
</feature>
<evidence type="ECO:0000313" key="11">
    <source>
        <dbReference type="Proteomes" id="UP000265120"/>
    </source>
</evidence>
<dbReference type="Proteomes" id="UP000265120">
    <property type="component" value="Chromosome 5"/>
</dbReference>
<proteinExistence type="predicted"/>
<evidence type="ECO:0000256" key="3">
    <source>
        <dbReference type="ARBA" id="ARBA00023157"/>
    </source>
</evidence>
<sequence length="1169" mass="119098">MVYNVTDGLGWCYVAYCNSSCVVDPQTNPCPTTTTTVGTTTTTVSSTTVSTPSTTSTSLTTVLDCIYENPPRTNGETWQVDNCTTAECINGNVTETPRTCDTSQEEPTCINGRPANKVYNEDGCCFTYECQCVCSGWNGKHYKTFDGKLYDFHKNCTYYLVKEIREAHNLTVKINKHACDNNGNCNHDLIVQYKSHTVLFKQDKTNNGNNGNENGNQKDRNTVFLNGNRVYPAFSNADFIITSSDMVMSLEIAAIKAKLFYRRSSFNIDLSYSLFNGNTEGLCGTCDNSQNNDCRYPNGQVVEQCPDSADQWNSETCAVPTTLPTTTIVTTTTTTTEYPCRPEICDLLSSSVFQSCHSVIPPGHYVETCRNDVCKNENNTCASLEAYATECSQKGVCIDWRSATNGQCEVTCPVDQVYKACGEIVEDICNQRYNEKWKNNNGNGQNKNDTTYEGCYCTNETTLFNTIYDTCVIACDCIGPDGQPKQPGETWENDCKNCRCDEDTLNIQCEPVDCQEPPTLVCDSPYELVNDTSGCCMTQSCECNTNLCGASITCELGYELNVTQGDCCIVYECVPKDVCIYNMTEYEPGEKIPTPESPEPPIEPPTTTEETTTTTASPGVTTTTTSPGGGGGGATTPTSPGGGGGGATTTTSPGGGGGGGATTTLSATTTSAGGGGGGGQTTTTTSPGGGGGGATTTTSPGGGGGGATTTTSPGGGGGGATTTTSPGGGGGGGATTTISATTTPAGGGGGGGQTNTTTSPGGGGGGATTTTSPGGGGGGATTTTSPGGGGGGGATTTISATTTSAGGGGCGGQTTTTTSPGGGGGGATTTTSPGGGGGGGATTTISATTTSAGGGGCGGQTTTTTSPGGGGGGETTTTTPGGGGGGGATTTTSATTTSAGGGGCGGQTTTTTSPGGGGGGETTTTSPGGGGGGATTTSLPNVPGPCEECYCGPSKDPVTGLNMMSCEPIVCETDCQEGFEYVTDPAKCCGSCVQTSCIYTTPDNVTHIIGVNETYTPPDDPCVYYECKNVNGQPQTTEIRTTCPYYDPDECEPGTETTDANACCQTCQPKKRCKLGSNVTSLEVNGCISAQTVNLTYCAGHCGSSSMYSASANAMVHQCECCREDATSQLQVSLMCENGDVVQHTYIKVESCICRAAECVPTSKRRRRR</sequence>
<dbReference type="Pfam" id="PF00094">
    <property type="entry name" value="VWD"/>
    <property type="match status" value="1"/>
</dbReference>
<reference evidence="10" key="3">
    <citation type="submission" date="2025-09" db="UniProtKB">
        <authorList>
            <consortium name="Ensembl"/>
        </authorList>
    </citation>
    <scope>IDENTIFICATION</scope>
</reference>
<dbReference type="PROSITE" id="PS01208">
    <property type="entry name" value="VWFC_1"/>
    <property type="match status" value="1"/>
</dbReference>
<dbReference type="GO" id="GO:0005179">
    <property type="term" value="F:hormone activity"/>
    <property type="evidence" value="ECO:0007669"/>
    <property type="project" value="UniProtKB-KW"/>
</dbReference>
<protein>
    <recommendedName>
        <fullName evidence="12">VWFD domain-containing protein</fullName>
    </recommendedName>
</protein>
<feature type="disulfide bond" evidence="5">
    <location>
        <begin position="1087"/>
        <end position="1136"/>
    </location>
</feature>
<dbReference type="GO" id="GO:0005576">
    <property type="term" value="C:extracellular region"/>
    <property type="evidence" value="ECO:0007669"/>
    <property type="project" value="InterPro"/>
</dbReference>
<dbReference type="PANTHER" id="PTHR11339">
    <property type="entry name" value="EXTRACELLULAR MATRIX GLYCOPROTEIN RELATED"/>
    <property type="match status" value="1"/>
</dbReference>
<dbReference type="GeneTree" id="ENSGT00940000163235"/>
<feature type="compositionally biased region" description="Low complexity" evidence="6">
    <location>
        <begin position="795"/>
        <end position="804"/>
    </location>
</feature>
<dbReference type="SMART" id="SM00041">
    <property type="entry name" value="CT"/>
    <property type="match status" value="1"/>
</dbReference>
<name>A0A3P8VJQ9_CYNSE</name>